<dbReference type="GO" id="GO:0016491">
    <property type="term" value="F:oxidoreductase activity"/>
    <property type="evidence" value="ECO:0007669"/>
    <property type="project" value="UniProtKB-KW"/>
</dbReference>
<dbReference type="Gene3D" id="2.60.120.330">
    <property type="entry name" value="B-lactam Antibiotic, Isopenicillin N Synthase, Chain"/>
    <property type="match status" value="1"/>
</dbReference>
<gene>
    <name evidence="4" type="ORF">D0863_04636</name>
</gene>
<accession>A0A3M7E6N7</accession>
<evidence type="ECO:0000259" key="3">
    <source>
        <dbReference type="PROSITE" id="PS51471"/>
    </source>
</evidence>
<dbReference type="EMBL" id="QWIP01000124">
    <property type="protein sequence ID" value="RMY72258.1"/>
    <property type="molecule type" value="Genomic_DNA"/>
</dbReference>
<dbReference type="Pfam" id="PF14226">
    <property type="entry name" value="DIOX_N"/>
    <property type="match status" value="1"/>
</dbReference>
<dbReference type="InterPro" id="IPR005123">
    <property type="entry name" value="Oxoglu/Fe-dep_dioxygenase_dom"/>
</dbReference>
<name>A0A3M7E6N7_HORWE</name>
<dbReference type="GO" id="GO:0044283">
    <property type="term" value="P:small molecule biosynthetic process"/>
    <property type="evidence" value="ECO:0007669"/>
    <property type="project" value="UniProtKB-ARBA"/>
</dbReference>
<sequence>MSTQTFSSTQNEARQAAQDYLNSRLKKGGSEKQTTPFTIPEINIALSFSASLDDRKAVARQMHDACVGSGFFHITGHGISEETRQRIIALAKRFFKTLPKEKKQALHVEHSKYFRGWEPAEFTYVNPGDWSAEDAAPETKEGFNWGYEAGLDPTGGDGQYRELDGADVNGNVWPSETDIPGFYATIKEYYGEVLSLARHLFRLFALSLDLEETYFDEMMTHPGGIARLLYYPASADPQPLDPTKKDKEIGLGAHSDYECFTILLCSSASGLEILSPDDQWVPAPAVPGSFIINIADFLTRWTNGVYKSTVHRVVNRTKEERYSIPFFFSVNYDQVVETLPSCVTPENPSAYPPVRAGEYILERLRATAKDG</sequence>
<keyword evidence="2" id="KW-0479">Metal-binding</keyword>
<dbReference type="InterPro" id="IPR050231">
    <property type="entry name" value="Iron_ascorbate_oxido_reductase"/>
</dbReference>
<keyword evidence="2" id="KW-0408">Iron</keyword>
<comment type="caution">
    <text evidence="4">The sequence shown here is derived from an EMBL/GenBank/DDBJ whole genome shotgun (WGS) entry which is preliminary data.</text>
</comment>
<keyword evidence="2" id="KW-0560">Oxidoreductase</keyword>
<dbReference type="PRINTS" id="PR00682">
    <property type="entry name" value="IPNSYNTHASE"/>
</dbReference>
<dbReference type="InterPro" id="IPR044861">
    <property type="entry name" value="IPNS-like_FE2OG_OXY"/>
</dbReference>
<dbReference type="InterPro" id="IPR027443">
    <property type="entry name" value="IPNS-like_sf"/>
</dbReference>
<dbReference type="PANTHER" id="PTHR47990">
    <property type="entry name" value="2-OXOGLUTARATE (2OG) AND FE(II)-DEPENDENT OXYGENASE SUPERFAMILY PROTEIN-RELATED"/>
    <property type="match status" value="1"/>
</dbReference>
<dbReference type="OrthoDB" id="288590at2759"/>
<dbReference type="Pfam" id="PF03171">
    <property type="entry name" value="2OG-FeII_Oxy"/>
    <property type="match status" value="1"/>
</dbReference>
<evidence type="ECO:0000256" key="2">
    <source>
        <dbReference type="RuleBase" id="RU003682"/>
    </source>
</evidence>
<evidence type="ECO:0000256" key="1">
    <source>
        <dbReference type="ARBA" id="ARBA00008056"/>
    </source>
</evidence>
<dbReference type="Proteomes" id="UP000269276">
    <property type="component" value="Unassembled WGS sequence"/>
</dbReference>
<dbReference type="SUPFAM" id="SSF51197">
    <property type="entry name" value="Clavaminate synthase-like"/>
    <property type="match status" value="1"/>
</dbReference>
<dbReference type="GO" id="GO:0046872">
    <property type="term" value="F:metal ion binding"/>
    <property type="evidence" value="ECO:0007669"/>
    <property type="project" value="UniProtKB-KW"/>
</dbReference>
<feature type="domain" description="Fe2OG dioxygenase" evidence="3">
    <location>
        <begin position="214"/>
        <end position="330"/>
    </location>
</feature>
<evidence type="ECO:0000313" key="5">
    <source>
        <dbReference type="Proteomes" id="UP000269276"/>
    </source>
</evidence>
<organism evidence="4 5">
    <name type="scientific">Hortaea werneckii</name>
    <name type="common">Black yeast</name>
    <name type="synonym">Cladosporium werneckii</name>
    <dbReference type="NCBI Taxonomy" id="91943"/>
    <lineage>
        <taxon>Eukaryota</taxon>
        <taxon>Fungi</taxon>
        <taxon>Dikarya</taxon>
        <taxon>Ascomycota</taxon>
        <taxon>Pezizomycotina</taxon>
        <taxon>Dothideomycetes</taxon>
        <taxon>Dothideomycetidae</taxon>
        <taxon>Mycosphaerellales</taxon>
        <taxon>Teratosphaeriaceae</taxon>
        <taxon>Hortaea</taxon>
    </lineage>
</organism>
<reference evidence="4 5" key="1">
    <citation type="journal article" date="2018" name="BMC Genomics">
        <title>Genomic evidence for intraspecific hybridization in a clonal and extremely halotolerant yeast.</title>
        <authorList>
            <person name="Gostincar C."/>
            <person name="Stajich J.E."/>
            <person name="Zupancic J."/>
            <person name="Zalar P."/>
            <person name="Gunde-Cimerman N."/>
        </authorList>
    </citation>
    <scope>NUCLEOTIDE SEQUENCE [LARGE SCALE GENOMIC DNA]</scope>
    <source>
        <strain evidence="4 5">EXF-2682</strain>
    </source>
</reference>
<proteinExistence type="inferred from homology"/>
<protein>
    <recommendedName>
        <fullName evidence="3">Fe2OG dioxygenase domain-containing protein</fullName>
    </recommendedName>
</protein>
<evidence type="ECO:0000313" key="4">
    <source>
        <dbReference type="EMBL" id="RMY72258.1"/>
    </source>
</evidence>
<dbReference type="PROSITE" id="PS51471">
    <property type="entry name" value="FE2OG_OXY"/>
    <property type="match status" value="1"/>
</dbReference>
<comment type="similarity">
    <text evidence="1 2">Belongs to the iron/ascorbate-dependent oxidoreductase family.</text>
</comment>
<dbReference type="InterPro" id="IPR026992">
    <property type="entry name" value="DIOX_N"/>
</dbReference>
<dbReference type="AlphaFoldDB" id="A0A3M7E6N7"/>